<dbReference type="InterPro" id="IPR011009">
    <property type="entry name" value="Kinase-like_dom_sf"/>
</dbReference>
<dbReference type="CDD" id="cd05154">
    <property type="entry name" value="ACAD10_11_N-like"/>
    <property type="match status" value="1"/>
</dbReference>
<dbReference type="EMBL" id="JBHTKR010000003">
    <property type="protein sequence ID" value="MFD1194472.1"/>
    <property type="molecule type" value="Genomic_DNA"/>
</dbReference>
<dbReference type="SUPFAM" id="SSF56112">
    <property type="entry name" value="Protein kinase-like (PK-like)"/>
    <property type="match status" value="1"/>
</dbReference>
<comment type="caution">
    <text evidence="2">The sequence shown here is derived from an EMBL/GenBank/DDBJ whole genome shotgun (WGS) entry which is preliminary data.</text>
</comment>
<evidence type="ECO:0000259" key="1">
    <source>
        <dbReference type="Pfam" id="PF01636"/>
    </source>
</evidence>
<dbReference type="Proteomes" id="UP001597151">
    <property type="component" value="Unassembled WGS sequence"/>
</dbReference>
<dbReference type="InterPro" id="IPR041726">
    <property type="entry name" value="ACAD10_11_N"/>
</dbReference>
<proteinExistence type="predicted"/>
<sequence length="357" mass="38681">MTASATSAAANTGTTPVRDGFGFDTAALSRWMAAHVAGFRGPMSVRQFKGGQSNPTYQLITPGKTYVLRRKPPGQLAKGAHAVDREARVLGALGAAGFPVAQVRGLCTDDSIIGSWFYVMDMVEGRIFWNATFPEVSAPDRPRYFQAMNETLAQLHMADPAAIGLGDFGPGGNYAARQISRWTKSYLADAEAGRDPGMDWLIEWLPQAVPDSDETSVVHGDFRCDNLIFHPTAPRVIAVLDWELSTLGNPLCDFTYHAMMYRMPPDIVAGLGGIDPTPLNIPGEADHVAQYCALTGRAGIPDYPAYIAFNFFRMAAIFHGIKGRVIRGSAASAHSMDRVKQFPKLVELAVQAAKECL</sequence>
<dbReference type="Pfam" id="PF01636">
    <property type="entry name" value="APH"/>
    <property type="match status" value="1"/>
</dbReference>
<feature type="domain" description="Aminoglycoside phosphotransferase" evidence="1">
    <location>
        <begin position="45"/>
        <end position="266"/>
    </location>
</feature>
<dbReference type="Gene3D" id="3.90.1200.10">
    <property type="match status" value="1"/>
</dbReference>
<keyword evidence="3" id="KW-1185">Reference proteome</keyword>
<dbReference type="Gene3D" id="3.30.200.20">
    <property type="entry name" value="Phosphorylase Kinase, domain 1"/>
    <property type="match status" value="1"/>
</dbReference>
<dbReference type="PANTHER" id="PTHR47829:SF3">
    <property type="entry name" value="AMINOGLYCOSIDE PHOSPHOTRANSFERASE DOMAIN-CONTAINING PROTEIN"/>
    <property type="match status" value="1"/>
</dbReference>
<evidence type="ECO:0000313" key="3">
    <source>
        <dbReference type="Proteomes" id="UP001597151"/>
    </source>
</evidence>
<dbReference type="PANTHER" id="PTHR47829">
    <property type="entry name" value="HYDROLASE, PUTATIVE (AFU_ORTHOLOGUE AFUA_1G12880)-RELATED"/>
    <property type="match status" value="1"/>
</dbReference>
<dbReference type="InterPro" id="IPR002575">
    <property type="entry name" value="Aminoglycoside_PTrfase"/>
</dbReference>
<reference evidence="3" key="1">
    <citation type="journal article" date="2019" name="Int. J. Syst. Evol. Microbiol.">
        <title>The Global Catalogue of Microorganisms (GCM) 10K type strain sequencing project: providing services to taxonomists for standard genome sequencing and annotation.</title>
        <authorList>
            <consortium name="The Broad Institute Genomics Platform"/>
            <consortium name="The Broad Institute Genome Sequencing Center for Infectious Disease"/>
            <person name="Wu L."/>
            <person name="Ma J."/>
        </authorList>
    </citation>
    <scope>NUCLEOTIDE SEQUENCE [LARGE SCALE GENOMIC DNA]</scope>
    <source>
        <strain evidence="3">CCUG 55328</strain>
    </source>
</reference>
<protein>
    <submittedName>
        <fullName evidence="2">Phosphotransferase</fullName>
    </submittedName>
</protein>
<accession>A0ABW3TEK6</accession>
<dbReference type="RefSeq" id="WP_380789987.1">
    <property type="nucleotide sequence ID" value="NZ_JBHTKR010000003.1"/>
</dbReference>
<gene>
    <name evidence="2" type="ORF">ACFQ3C_07300</name>
</gene>
<dbReference type="InterPro" id="IPR052898">
    <property type="entry name" value="ACAD10-like"/>
</dbReference>
<name>A0ABW3TEK6_9RHOB</name>
<organism evidence="2 3">
    <name type="scientific">Seohaeicola saemankumensis</name>
    <dbReference type="NCBI Taxonomy" id="481181"/>
    <lineage>
        <taxon>Bacteria</taxon>
        <taxon>Pseudomonadati</taxon>
        <taxon>Pseudomonadota</taxon>
        <taxon>Alphaproteobacteria</taxon>
        <taxon>Rhodobacterales</taxon>
        <taxon>Roseobacteraceae</taxon>
        <taxon>Seohaeicola</taxon>
    </lineage>
</organism>
<evidence type="ECO:0000313" key="2">
    <source>
        <dbReference type="EMBL" id="MFD1194472.1"/>
    </source>
</evidence>